<dbReference type="Proteomes" id="UP000078116">
    <property type="component" value="Unassembled WGS sequence"/>
</dbReference>
<dbReference type="EMBL" id="LXJZ01000253">
    <property type="protein sequence ID" value="OAJ51523.1"/>
    <property type="molecule type" value="Genomic_DNA"/>
</dbReference>
<dbReference type="PANTHER" id="PTHR43415">
    <property type="entry name" value="SPERMIDINE N(1)-ACETYLTRANSFERASE"/>
    <property type="match status" value="1"/>
</dbReference>
<dbReference type="InterPro" id="IPR000182">
    <property type="entry name" value="GNAT_dom"/>
</dbReference>
<proteinExistence type="predicted"/>
<dbReference type="EMBL" id="LXKA01000098">
    <property type="protein sequence ID" value="OAJ64536.1"/>
    <property type="molecule type" value="Genomic_DNA"/>
</dbReference>
<organism evidence="3 5">
    <name type="scientific">Paraburkholderia ginsengiterrae</name>
    <dbReference type="NCBI Taxonomy" id="1462993"/>
    <lineage>
        <taxon>Bacteria</taxon>
        <taxon>Pseudomonadati</taxon>
        <taxon>Pseudomonadota</taxon>
        <taxon>Betaproteobacteria</taxon>
        <taxon>Burkholderiales</taxon>
        <taxon>Burkholderiaceae</taxon>
        <taxon>Paraburkholderia</taxon>
    </lineage>
</organism>
<dbReference type="RefSeq" id="WP_064272417.1">
    <property type="nucleotide sequence ID" value="NZ_LXJZ01000253.1"/>
</dbReference>
<dbReference type="OrthoDB" id="9795206at2"/>
<name>A0A1A9ND37_9BURK</name>
<feature type="domain" description="N-acetyltransferase" evidence="1">
    <location>
        <begin position="13"/>
        <end position="166"/>
    </location>
</feature>
<dbReference type="STRING" id="1462993.A6V36_15980"/>
<dbReference type="InterPro" id="IPR016181">
    <property type="entry name" value="Acyl_CoA_acyltransferase"/>
</dbReference>
<evidence type="ECO:0000313" key="2">
    <source>
        <dbReference type="EMBL" id="OAJ51523.1"/>
    </source>
</evidence>
<evidence type="ECO:0000313" key="3">
    <source>
        <dbReference type="EMBL" id="OAJ64536.1"/>
    </source>
</evidence>
<dbReference type="AlphaFoldDB" id="A0A1A9ND37"/>
<dbReference type="Pfam" id="PF13302">
    <property type="entry name" value="Acetyltransf_3"/>
    <property type="match status" value="1"/>
</dbReference>
<dbReference type="CDD" id="cd04301">
    <property type="entry name" value="NAT_SF"/>
    <property type="match status" value="1"/>
</dbReference>
<sequence>MKQAYPPFAAGSLRLRLLAEADLPFTLAWRNRDGARQQFGTADVLQWDQHAGWFTRYLDKADDLVFIVEEAATQARVGQVAIYGIDTVAGKAEIGRFVVAPEFQGQGLMRQGIEALMGFAREALGLASVYLLVRDTNERAHRLYVQLGFTEVSRADGMITMERSINDHV</sequence>
<dbReference type="PROSITE" id="PS51186">
    <property type="entry name" value="GNAT"/>
    <property type="match status" value="1"/>
</dbReference>
<evidence type="ECO:0000259" key="1">
    <source>
        <dbReference type="PROSITE" id="PS51186"/>
    </source>
</evidence>
<dbReference type="SUPFAM" id="SSF55729">
    <property type="entry name" value="Acyl-CoA N-acyltransferases (Nat)"/>
    <property type="match status" value="1"/>
</dbReference>
<accession>A0A1A9ND37</accession>
<dbReference type="GO" id="GO:0016747">
    <property type="term" value="F:acyltransferase activity, transferring groups other than amino-acyl groups"/>
    <property type="evidence" value="ECO:0007669"/>
    <property type="project" value="InterPro"/>
</dbReference>
<protein>
    <recommendedName>
        <fullName evidence="1">N-acetyltransferase domain-containing protein</fullName>
    </recommendedName>
</protein>
<dbReference type="PANTHER" id="PTHR43415:SF3">
    <property type="entry name" value="GNAT-FAMILY ACETYLTRANSFERASE"/>
    <property type="match status" value="1"/>
</dbReference>
<keyword evidence="4" id="KW-1185">Reference proteome</keyword>
<evidence type="ECO:0000313" key="4">
    <source>
        <dbReference type="Proteomes" id="UP000077961"/>
    </source>
</evidence>
<dbReference type="Gene3D" id="3.40.630.30">
    <property type="match status" value="1"/>
</dbReference>
<reference evidence="4 5" key="1">
    <citation type="submission" date="2016-04" db="EMBL/GenBank/DDBJ databases">
        <title>Reclassification of Paraburkholderia panaciterrae (Farh et al. 2015) Dobritsa &amp; Samadpour 2016 as a later homotypic synonym of Paraburkholderia ginsengiterrae (Farh et al. 2015) Dobritsa &amp; Samadpour 2016.</title>
        <authorList>
            <person name="Dobritsa A.P."/>
            <person name="Kutumbaka K."/>
            <person name="Samadpour M."/>
        </authorList>
    </citation>
    <scope>NUCLEOTIDE SEQUENCE [LARGE SCALE GENOMIC DNA]</scope>
    <source>
        <strain evidence="3 5">DCY85</strain>
        <strain evidence="2 4">DCY85-1</strain>
    </source>
</reference>
<comment type="caution">
    <text evidence="3">The sequence shown here is derived from an EMBL/GenBank/DDBJ whole genome shotgun (WGS) entry which is preliminary data.</text>
</comment>
<dbReference type="Proteomes" id="UP000077961">
    <property type="component" value="Unassembled WGS sequence"/>
</dbReference>
<evidence type="ECO:0000313" key="5">
    <source>
        <dbReference type="Proteomes" id="UP000078116"/>
    </source>
</evidence>
<gene>
    <name evidence="2" type="ORF">A6V36_15980</name>
    <name evidence="3" type="ORF">A6V37_18920</name>
</gene>